<accession>A0AAN7BRI4</accession>
<keyword evidence="1" id="KW-0472">Membrane</keyword>
<feature type="transmembrane region" description="Helical" evidence="1">
    <location>
        <begin position="117"/>
        <end position="139"/>
    </location>
</feature>
<dbReference type="Proteomes" id="UP001301958">
    <property type="component" value="Unassembled WGS sequence"/>
</dbReference>
<dbReference type="EMBL" id="MU865327">
    <property type="protein sequence ID" value="KAK4227753.1"/>
    <property type="molecule type" value="Genomic_DNA"/>
</dbReference>
<evidence type="ECO:0000313" key="2">
    <source>
        <dbReference type="EMBL" id="KAK4227753.1"/>
    </source>
</evidence>
<proteinExistence type="predicted"/>
<sequence>MSQSRRAENVDCRIALPGSFQAVVNLREMRKVLKSDQQRAMTWDRIESQNSSKSHGLAGVCRPLIHWNAAESRFHGPAAVQNGPSGPGQIEMGTRLNFGDTQNHRLGPGHIVSADMLITPVMIFVMSFFLSFGLLTNLVRRNTQQMRKPTPQIPVTSSIVDMICSFCSSLDCQKIIGVQNLNGAKETSGRQVVNQAQSQSRTAAGGCWWESRYDNKNAMRVLHATATMDNMLQLMNTPWFGFQIIISNRFGYRGFTKSAQSGIKRS</sequence>
<comment type="caution">
    <text evidence="2">The sequence shown here is derived from an EMBL/GenBank/DDBJ whole genome shotgun (WGS) entry which is preliminary data.</text>
</comment>
<evidence type="ECO:0000256" key="1">
    <source>
        <dbReference type="SAM" id="Phobius"/>
    </source>
</evidence>
<protein>
    <submittedName>
        <fullName evidence="2">Uncharacterized protein</fullName>
    </submittedName>
</protein>
<keyword evidence="3" id="KW-1185">Reference proteome</keyword>
<dbReference type="AlphaFoldDB" id="A0AAN7BRI4"/>
<keyword evidence="1" id="KW-0812">Transmembrane</keyword>
<keyword evidence="1" id="KW-1133">Transmembrane helix</keyword>
<reference evidence="2" key="2">
    <citation type="submission" date="2023-05" db="EMBL/GenBank/DDBJ databases">
        <authorList>
            <consortium name="Lawrence Berkeley National Laboratory"/>
            <person name="Steindorff A."/>
            <person name="Hensen N."/>
            <person name="Bonometti L."/>
            <person name="Westerberg I."/>
            <person name="Brannstrom I.O."/>
            <person name="Guillou S."/>
            <person name="Cros-Aarteil S."/>
            <person name="Calhoun S."/>
            <person name="Haridas S."/>
            <person name="Kuo A."/>
            <person name="Mondo S."/>
            <person name="Pangilinan J."/>
            <person name="Riley R."/>
            <person name="Labutti K."/>
            <person name="Andreopoulos B."/>
            <person name="Lipzen A."/>
            <person name="Chen C."/>
            <person name="Yanf M."/>
            <person name="Daum C."/>
            <person name="Ng V."/>
            <person name="Clum A."/>
            <person name="Ohm R."/>
            <person name="Martin F."/>
            <person name="Silar P."/>
            <person name="Natvig D."/>
            <person name="Lalanne C."/>
            <person name="Gautier V."/>
            <person name="Ament-Velasquez S.L."/>
            <person name="Kruys A."/>
            <person name="Hutchinson M.I."/>
            <person name="Powell A.J."/>
            <person name="Barry K."/>
            <person name="Miller A.N."/>
            <person name="Grigoriev I.V."/>
            <person name="Debuchy R."/>
            <person name="Gladieux P."/>
            <person name="Thoren M.H."/>
            <person name="Johannesson H."/>
        </authorList>
    </citation>
    <scope>NUCLEOTIDE SEQUENCE</scope>
    <source>
        <strain evidence="2">CBS 990.96</strain>
    </source>
</reference>
<organism evidence="2 3">
    <name type="scientific">Podospora fimiseda</name>
    <dbReference type="NCBI Taxonomy" id="252190"/>
    <lineage>
        <taxon>Eukaryota</taxon>
        <taxon>Fungi</taxon>
        <taxon>Dikarya</taxon>
        <taxon>Ascomycota</taxon>
        <taxon>Pezizomycotina</taxon>
        <taxon>Sordariomycetes</taxon>
        <taxon>Sordariomycetidae</taxon>
        <taxon>Sordariales</taxon>
        <taxon>Podosporaceae</taxon>
        <taxon>Podospora</taxon>
    </lineage>
</organism>
<reference evidence="2" key="1">
    <citation type="journal article" date="2023" name="Mol. Phylogenet. Evol.">
        <title>Genome-scale phylogeny and comparative genomics of the fungal order Sordariales.</title>
        <authorList>
            <person name="Hensen N."/>
            <person name="Bonometti L."/>
            <person name="Westerberg I."/>
            <person name="Brannstrom I.O."/>
            <person name="Guillou S."/>
            <person name="Cros-Aarteil S."/>
            <person name="Calhoun S."/>
            <person name="Haridas S."/>
            <person name="Kuo A."/>
            <person name="Mondo S."/>
            <person name="Pangilinan J."/>
            <person name="Riley R."/>
            <person name="LaButti K."/>
            <person name="Andreopoulos B."/>
            <person name="Lipzen A."/>
            <person name="Chen C."/>
            <person name="Yan M."/>
            <person name="Daum C."/>
            <person name="Ng V."/>
            <person name="Clum A."/>
            <person name="Steindorff A."/>
            <person name="Ohm R.A."/>
            <person name="Martin F."/>
            <person name="Silar P."/>
            <person name="Natvig D.O."/>
            <person name="Lalanne C."/>
            <person name="Gautier V."/>
            <person name="Ament-Velasquez S.L."/>
            <person name="Kruys A."/>
            <person name="Hutchinson M.I."/>
            <person name="Powell A.J."/>
            <person name="Barry K."/>
            <person name="Miller A.N."/>
            <person name="Grigoriev I.V."/>
            <person name="Debuchy R."/>
            <person name="Gladieux P."/>
            <person name="Hiltunen Thoren M."/>
            <person name="Johannesson H."/>
        </authorList>
    </citation>
    <scope>NUCLEOTIDE SEQUENCE</scope>
    <source>
        <strain evidence="2">CBS 990.96</strain>
    </source>
</reference>
<gene>
    <name evidence="2" type="ORF">QBC38DRAFT_443384</name>
</gene>
<evidence type="ECO:0000313" key="3">
    <source>
        <dbReference type="Proteomes" id="UP001301958"/>
    </source>
</evidence>
<name>A0AAN7BRI4_9PEZI</name>